<dbReference type="InterPro" id="IPR001296">
    <property type="entry name" value="Glyco_trans_1"/>
</dbReference>
<dbReference type="SUPFAM" id="SSF53756">
    <property type="entry name" value="UDP-Glycosyltransferase/glycogen phosphorylase"/>
    <property type="match status" value="1"/>
</dbReference>
<sequence>MGSLESGGVSFKRDSNNLIRSYSAGRTERNPFLYRPRSRLSRFLLFKKLDYIQWICTVAVFLFFVVLFQMFLPGSVVEKSELGFSPRRGVELINKDLLYLKEVGGLDFGEGIKFEPLKLLQKFQKENREMNMSFTNRTLCRFPYRKPQLALVFADLLVDPQQLLMVTVATALQEIGYIIHVYTLRDGPVQNIWKSMRFPVTIIQISHKLEIAVDWLNYDGILVNSLETRSVISCFMQEPFKSVPLIWTIHERALAIRSRQYTSSWQIELLNDWRKAFNRATVVVFPNHVLPMMYSAFDAGNYFVIPGSPAEVWEADTAKALYNDDIRAKMEIEPTDLVVAVVGSQFLYRGLWLEQALVLKALLPLLEDFPLDSNSNSHLKFIVLSGDSTGNYSKAVEAIAVNLSYPRGTVKYFAVDSDVSSALSAVDLVVYGSFLEEQSFPEILVTAMSIGKPIIAPDLSMIGKYVDDKVNGYLFPKENLKVLTQIVLQVISKGTLSPLAHNIASIGKSTAKNLMVLETIEGYATLLENALNLPSEVALPKAVQEIPPKLKKEWCWNLFKAFLNSTHEDIALKSSKYLDEVEEQWNHEQRESSGLIAATNDSFSYDIWEEEKNTLMLNTRKRREDEELKDRTDQPRGTWEDVYRSAKRADRSKNDLHERDEGELLRTGQPLCIYEPYFGEGTWSFLHLSSLYRGIGLSTKGRRPGTDDIDAPSRLSLLSNSYYRDALGDYGAFFAIANRIDRIHKNSWIGFQSWRATARKDLILVLNPAFLVIQTDIARTWSDFGSTVKCGKHKVTHNHCKMWQLHRSINASYATLVANASLSRIAEKALVDAIETQKHRDSLYFWVPMETDPRSHLRRDFWSFCDAINAGNCKLAFSEALKRMYGIKHDLDSLPSMPEDGDTWSVMLSFALPTRSFLEFVMFSRMFVDALDAQMYDEHHRSGRCYLSPAKDKHCYSRVLELLINVWAYHSARQMVYVNPETGLMKEQHAVKSRRGKMWARWFSYSILKSMDEDLAEEADSDRSRGRWLWPSTGEVVWEGVFEKERNLRNHQKEKRRQQSRDKQQRMRKKHRQKVLGKYVKPPPDEIENSNSTMSASETL</sequence>
<feature type="compositionally biased region" description="Polar residues" evidence="2">
    <location>
        <begin position="1089"/>
        <end position="1100"/>
    </location>
</feature>
<dbReference type="Proteomes" id="UP000657918">
    <property type="component" value="Unassembled WGS sequence"/>
</dbReference>
<organism evidence="5 6">
    <name type="scientific">Salix dunnii</name>
    <dbReference type="NCBI Taxonomy" id="1413687"/>
    <lineage>
        <taxon>Eukaryota</taxon>
        <taxon>Viridiplantae</taxon>
        <taxon>Streptophyta</taxon>
        <taxon>Embryophyta</taxon>
        <taxon>Tracheophyta</taxon>
        <taxon>Spermatophyta</taxon>
        <taxon>Magnoliopsida</taxon>
        <taxon>eudicotyledons</taxon>
        <taxon>Gunneridae</taxon>
        <taxon>Pentapetalae</taxon>
        <taxon>rosids</taxon>
        <taxon>fabids</taxon>
        <taxon>Malpighiales</taxon>
        <taxon>Salicaceae</taxon>
        <taxon>Saliceae</taxon>
        <taxon>Salix</taxon>
    </lineage>
</organism>
<dbReference type="PANTHER" id="PTHR46635">
    <property type="entry name" value="GLYCOSYL TRANSFERASE FAMILY 1 PROTEIN"/>
    <property type="match status" value="1"/>
</dbReference>
<feature type="compositionally biased region" description="Basic residues" evidence="2">
    <location>
        <begin position="1066"/>
        <end position="1075"/>
    </location>
</feature>
<evidence type="ECO:0000313" key="6">
    <source>
        <dbReference type="Proteomes" id="UP000657918"/>
    </source>
</evidence>
<protein>
    <recommendedName>
        <fullName evidence="4">Glycosyl transferase family 1 domain-containing protein</fullName>
    </recommendedName>
</protein>
<dbReference type="Gene3D" id="3.40.50.2000">
    <property type="entry name" value="Glycogen Phosphorylase B"/>
    <property type="match status" value="2"/>
</dbReference>
<gene>
    <name evidence="5" type="ORF">SADUNF_Sadunf02G0138900</name>
</gene>
<keyword evidence="1" id="KW-0328">Glycosyltransferase</keyword>
<reference evidence="5 6" key="1">
    <citation type="submission" date="2020-10" db="EMBL/GenBank/DDBJ databases">
        <title>Plant Genome Project.</title>
        <authorList>
            <person name="Zhang R.-G."/>
        </authorList>
    </citation>
    <scope>NUCLEOTIDE SEQUENCE [LARGE SCALE GENOMIC DNA]</scope>
    <source>
        <strain evidence="5">FAFU-HL-1</strain>
        <tissue evidence="5">Leaf</tissue>
    </source>
</reference>
<proteinExistence type="predicted"/>
<keyword evidence="3" id="KW-0812">Transmembrane</keyword>
<dbReference type="GO" id="GO:0016757">
    <property type="term" value="F:glycosyltransferase activity"/>
    <property type="evidence" value="ECO:0007669"/>
    <property type="project" value="UniProtKB-KW"/>
</dbReference>
<accession>A0A835N7T2</accession>
<feature type="transmembrane region" description="Helical" evidence="3">
    <location>
        <begin position="51"/>
        <end position="72"/>
    </location>
</feature>
<comment type="caution">
    <text evidence="5">The sequence shown here is derived from an EMBL/GenBank/DDBJ whole genome shotgun (WGS) entry which is preliminary data.</text>
</comment>
<evidence type="ECO:0000313" key="5">
    <source>
        <dbReference type="EMBL" id="KAF9687877.1"/>
    </source>
</evidence>
<evidence type="ECO:0000256" key="2">
    <source>
        <dbReference type="SAM" id="MobiDB-lite"/>
    </source>
</evidence>
<name>A0A835N7T2_9ROSI</name>
<keyword evidence="1" id="KW-0808">Transferase</keyword>
<dbReference type="Pfam" id="PF00534">
    <property type="entry name" value="Glycos_transf_1"/>
    <property type="match status" value="1"/>
</dbReference>
<dbReference type="AlphaFoldDB" id="A0A835N7T2"/>
<keyword evidence="6" id="KW-1185">Reference proteome</keyword>
<evidence type="ECO:0000259" key="4">
    <source>
        <dbReference type="Pfam" id="PF00534"/>
    </source>
</evidence>
<evidence type="ECO:0000256" key="3">
    <source>
        <dbReference type="SAM" id="Phobius"/>
    </source>
</evidence>
<feature type="region of interest" description="Disordered" evidence="2">
    <location>
        <begin position="623"/>
        <end position="644"/>
    </location>
</feature>
<dbReference type="EMBL" id="JADGMS010000002">
    <property type="protein sequence ID" value="KAF9687877.1"/>
    <property type="molecule type" value="Genomic_DNA"/>
</dbReference>
<dbReference type="OrthoDB" id="1592604at2759"/>
<dbReference type="PANTHER" id="PTHR46635:SF1">
    <property type="entry name" value="GLYCOSYL TRANSFERASE FAMILY 1 PROTEIN"/>
    <property type="match status" value="1"/>
</dbReference>
<feature type="domain" description="Glycosyl transferase family 1" evidence="4">
    <location>
        <begin position="373"/>
        <end position="507"/>
    </location>
</feature>
<evidence type="ECO:0000256" key="1">
    <source>
        <dbReference type="ARBA" id="ARBA00022676"/>
    </source>
</evidence>
<keyword evidence="3" id="KW-1133">Transmembrane helix</keyword>
<feature type="region of interest" description="Disordered" evidence="2">
    <location>
        <begin position="1048"/>
        <end position="1100"/>
    </location>
</feature>
<keyword evidence="3" id="KW-0472">Membrane</keyword>